<dbReference type="EMBL" id="ABLK01000088">
    <property type="protein sequence ID" value="EDT41170.1"/>
    <property type="molecule type" value="Genomic_DNA"/>
</dbReference>
<reference evidence="1 2" key="1">
    <citation type="submission" date="2008-03" db="EMBL/GenBank/DDBJ databases">
        <title>Sequencing of the draft genome and assembly of Burkholderia ambifaria MEX-5.</title>
        <authorList>
            <consortium name="US DOE Joint Genome Institute (JGI-PGF)"/>
            <person name="Copeland A."/>
            <person name="Lucas S."/>
            <person name="Lapidus A."/>
            <person name="Glavina del Rio T."/>
            <person name="Dalin E."/>
            <person name="Tice H."/>
            <person name="Bruce D."/>
            <person name="Goodwin L."/>
            <person name="Pitluck S."/>
            <person name="Larimer F."/>
            <person name="Land M.L."/>
            <person name="Hauser L."/>
            <person name="Tiedje J."/>
            <person name="Richardson P."/>
        </authorList>
    </citation>
    <scope>NUCLEOTIDE SEQUENCE [LARGE SCALE GENOMIC DNA]</scope>
    <source>
        <strain evidence="1 2">MEX-5</strain>
    </source>
</reference>
<organism evidence="1 2">
    <name type="scientific">Burkholderia ambifaria MEX-5</name>
    <dbReference type="NCBI Taxonomy" id="396597"/>
    <lineage>
        <taxon>Bacteria</taxon>
        <taxon>Pseudomonadati</taxon>
        <taxon>Pseudomonadota</taxon>
        <taxon>Betaproteobacteria</taxon>
        <taxon>Burkholderiales</taxon>
        <taxon>Burkholderiaceae</taxon>
        <taxon>Burkholderia</taxon>
        <taxon>Burkholderia cepacia complex</taxon>
    </lineage>
</organism>
<dbReference type="Proteomes" id="UP000004814">
    <property type="component" value="Unassembled WGS sequence"/>
</dbReference>
<comment type="caution">
    <text evidence="1">The sequence shown here is derived from an EMBL/GenBank/DDBJ whole genome shotgun (WGS) entry which is preliminary data.</text>
</comment>
<sequence>MWHSYQLTEQVLAEAKLISSDVLGTVDAMIAEIGRKLTGQINQIVFEGRERVAMHLSSIVRLRRHLQVIELAPKNICRDQTVVIF</sequence>
<evidence type="ECO:0000313" key="1">
    <source>
        <dbReference type="EMBL" id="EDT41170.1"/>
    </source>
</evidence>
<name>B1T5J9_9BURK</name>
<dbReference type="RefSeq" id="WP_006758953.1">
    <property type="nucleotide sequence ID" value="NZ_ABLK01000088.1"/>
</dbReference>
<evidence type="ECO:0000313" key="2">
    <source>
        <dbReference type="Proteomes" id="UP000004814"/>
    </source>
</evidence>
<dbReference type="AlphaFoldDB" id="B1T5J9"/>
<dbReference type="PATRIC" id="fig|396597.7.peg.4979"/>
<protein>
    <submittedName>
        <fullName evidence="1">Uncharacterized protein</fullName>
    </submittedName>
</protein>
<gene>
    <name evidence="1" type="ORF">BamMEX5DRAFT_3065</name>
</gene>
<proteinExistence type="predicted"/>
<accession>B1T5J9</accession>